<keyword evidence="3" id="KW-0812">Transmembrane</keyword>
<sequence>MERRNCMKDEKRPRPLGRYVGRAVVSAALAMGLVGVPSTALAEEPANLPVPQINLASGEGAFDWATGASSARTLSESALPTQYDLREEGYVTPVKFQNPWGSCWSFGIAAASEASIISEAAQKGINLNDDFKDISERHLAWFAYTPLLADDDSGQGGEGMVSLQEGNNRLNSGGWMVYGTSLFSSGIGPVPESVVPYKNDEGLIDKVTDPATGAEFNYQYSADGTWSVDEEYRFQQMVEFEQSVQLPSPGDYNVEGDYEGAERANDAIKQQLYEGRGVAIAFCADQSQPGQITEMGYMNPGINDTKTWAHYTYDEEPITHAVTIVGWDDSYAAENFGNPDPETGEVDPSKQPHADGAWIVKNSWGSGAEFPNGYPGGWGTDEDGDGNGDGYFYLSYWDKSITKPETFDFAVESTQSEDDHYFVHQYDYMPAANVASNSSPLPMKMANIFSADDAETVRKLTCETTRPNTQVTFDVYLLNEDATLPTDGVKLATVEQTFEWGGFHAVELTDEQAFTLHADERFSVVVTQQCLDDGYYYASYDFGWDQAYLGTLKSQYHAQYYDQYYEAYLVAAEDALRQAKYDELIDEGMSEEEAAAAADEYMETPEAQEKVAAAAAQKAEEKIQEMVPTYYFEGVVNEGESFIYASDDNGANPAWRDFHTDSVASEAQNTQIDNLPIKAYGYPVEEGADDPATEQDIQQLEERLSFGKNMLESAVESADGSDVPTSQYWVPSEVRAELIVAIMEAEDLLATEHPTQGDVRRISLALSVAAQAFDEAKQPGSLADEYASAEAVKQLEDAIKDARNDLAQTVVSADGADVAKGTSWVTQAVHDAFDAAIASAEAAVGAERPLASDIERAVADLAAAREAFDAAKADGLKEAAGSGGTEEKPDAKPNAKPDAKGGALVQTGDDATLGIVVACVGGLSALVAGTAMAMRRRIDKE</sequence>
<keyword evidence="7" id="KW-1185">Reference proteome</keyword>
<dbReference type="Gene3D" id="1.20.1270.90">
    <property type="entry name" value="AF1782-like"/>
    <property type="match status" value="1"/>
</dbReference>
<evidence type="ECO:0000313" key="7">
    <source>
        <dbReference type="Proteomes" id="UP000253817"/>
    </source>
</evidence>
<evidence type="ECO:0000313" key="6">
    <source>
        <dbReference type="EMBL" id="RNM42868.1"/>
    </source>
</evidence>
<feature type="compositionally biased region" description="Basic and acidic residues" evidence="2">
    <location>
        <begin position="885"/>
        <end position="899"/>
    </location>
</feature>
<accession>A0A3N0J0S9</accession>
<evidence type="ECO:0000313" key="8">
    <source>
        <dbReference type="Proteomes" id="UP000270112"/>
    </source>
</evidence>
<comment type="caution">
    <text evidence="6">The sequence shown here is derived from an EMBL/GenBank/DDBJ whole genome shotgun (WGS) entry which is preliminary data.</text>
</comment>
<dbReference type="InterPro" id="IPR025660">
    <property type="entry name" value="Pept_his_AS"/>
</dbReference>
<dbReference type="Gene3D" id="3.90.70.10">
    <property type="entry name" value="Cysteine proteinases"/>
    <property type="match status" value="1"/>
</dbReference>
<evidence type="ECO:0000256" key="3">
    <source>
        <dbReference type="SAM" id="Phobius"/>
    </source>
</evidence>
<evidence type="ECO:0000256" key="1">
    <source>
        <dbReference type="ARBA" id="ARBA00008455"/>
    </source>
</evidence>
<dbReference type="CDD" id="cd02619">
    <property type="entry name" value="Peptidase_C1"/>
    <property type="match status" value="1"/>
</dbReference>
<protein>
    <recommendedName>
        <fullName evidence="4">Peptidase C1A papain C-terminal domain-containing protein</fullName>
    </recommendedName>
</protein>
<dbReference type="InterPro" id="IPR000668">
    <property type="entry name" value="Peptidase_C1A_C"/>
</dbReference>
<comment type="similarity">
    <text evidence="1">Belongs to the peptidase C1 family.</text>
</comment>
<dbReference type="SUPFAM" id="SSF54001">
    <property type="entry name" value="Cysteine proteinases"/>
    <property type="match status" value="1"/>
</dbReference>
<dbReference type="Pfam" id="PF18560">
    <property type="entry name" value="Lectin_like"/>
    <property type="match status" value="1"/>
</dbReference>
<dbReference type="SMART" id="SM00645">
    <property type="entry name" value="Pept_C1"/>
    <property type="match status" value="1"/>
</dbReference>
<dbReference type="Proteomes" id="UP000253817">
    <property type="component" value="Unassembled WGS sequence"/>
</dbReference>
<evidence type="ECO:0000313" key="5">
    <source>
        <dbReference type="EMBL" id="RDB71833.1"/>
    </source>
</evidence>
<dbReference type="EMBL" id="PPTT01000001">
    <property type="protein sequence ID" value="RDB71833.1"/>
    <property type="molecule type" value="Genomic_DNA"/>
</dbReference>
<keyword evidence="3" id="KW-0472">Membrane</keyword>
<gene>
    <name evidence="5" type="ORF">C1876_00580</name>
    <name evidence="6" type="ORF">DMP09_03015</name>
</gene>
<dbReference type="InterPro" id="IPR038765">
    <property type="entry name" value="Papain-like_cys_pep_sf"/>
</dbReference>
<feature type="transmembrane region" description="Helical" evidence="3">
    <location>
        <begin position="913"/>
        <end position="934"/>
    </location>
</feature>
<proteinExistence type="inferred from homology"/>
<dbReference type="Proteomes" id="UP000270112">
    <property type="component" value="Unassembled WGS sequence"/>
</dbReference>
<name>A0A3N0J0S9_9ACTN</name>
<evidence type="ECO:0000256" key="2">
    <source>
        <dbReference type="SAM" id="MobiDB-lite"/>
    </source>
</evidence>
<feature type="domain" description="Peptidase C1A papain C-terminal" evidence="4">
    <location>
        <begin position="79"/>
        <end position="398"/>
    </location>
</feature>
<dbReference type="Pfam" id="PF00112">
    <property type="entry name" value="Peptidase_C1"/>
    <property type="match status" value="1"/>
</dbReference>
<organism evidence="6 8">
    <name type="scientific">Eggerthella sinensis</name>
    <dbReference type="NCBI Taxonomy" id="242230"/>
    <lineage>
        <taxon>Bacteria</taxon>
        <taxon>Bacillati</taxon>
        <taxon>Actinomycetota</taxon>
        <taxon>Coriobacteriia</taxon>
        <taxon>Eggerthellales</taxon>
        <taxon>Eggerthellaceae</taxon>
        <taxon>Eggerthella</taxon>
    </lineage>
</organism>
<evidence type="ECO:0000259" key="4">
    <source>
        <dbReference type="SMART" id="SM00645"/>
    </source>
</evidence>
<dbReference type="AlphaFoldDB" id="A0A3N0J0S9"/>
<dbReference type="EMBL" id="QICC01000006">
    <property type="protein sequence ID" value="RNM42868.1"/>
    <property type="molecule type" value="Genomic_DNA"/>
</dbReference>
<reference evidence="5 7" key="1">
    <citation type="journal article" date="2018" name="Elife">
        <title>Discovery and characterization of a prevalent human gut bacterial enzyme sufficient for the inactivation of a family of plant toxins.</title>
        <authorList>
            <person name="Koppel N."/>
            <person name="Bisanz J.E."/>
            <person name="Pandelia M.E."/>
            <person name="Turnbaugh P.J."/>
            <person name="Balskus E.P."/>
        </authorList>
    </citation>
    <scope>NUCLEOTIDE SEQUENCE [LARGE SCALE GENOMIC DNA]</scope>
    <source>
        <strain evidence="5 7">DSM 16107</strain>
    </source>
</reference>
<feature type="region of interest" description="Disordered" evidence="2">
    <location>
        <begin position="878"/>
        <end position="903"/>
    </location>
</feature>
<dbReference type="GO" id="GO:0008234">
    <property type="term" value="F:cysteine-type peptidase activity"/>
    <property type="evidence" value="ECO:0007669"/>
    <property type="project" value="InterPro"/>
</dbReference>
<dbReference type="GO" id="GO:0006508">
    <property type="term" value="P:proteolysis"/>
    <property type="evidence" value="ECO:0007669"/>
    <property type="project" value="InterPro"/>
</dbReference>
<dbReference type="InterPro" id="IPR040528">
    <property type="entry name" value="Lectin-like"/>
</dbReference>
<dbReference type="PROSITE" id="PS00639">
    <property type="entry name" value="THIOL_PROTEASE_HIS"/>
    <property type="match status" value="1"/>
</dbReference>
<dbReference type="PANTHER" id="PTHR12411">
    <property type="entry name" value="CYSTEINE PROTEASE FAMILY C1-RELATED"/>
    <property type="match status" value="1"/>
</dbReference>
<reference evidence="6" key="3">
    <citation type="journal article" date="2019" name="Microbiol. Resour. Announc.">
        <title>Draft Genome Sequences of Type Strains of Gordonibacter faecihominis, Paraeggerthella hongkongensis, Parvibacter caecicola,Slackia equolifaciens, Slackia faecicanis, and Slackia isoflavoniconvertens.</title>
        <authorList>
            <person name="Danylec N."/>
            <person name="Stoll D.A."/>
            <person name="Dotsch A."/>
            <person name="Huch M."/>
        </authorList>
    </citation>
    <scope>NUCLEOTIDE SEQUENCE</scope>
    <source>
        <strain evidence="6">DSM 16107</strain>
    </source>
</reference>
<reference evidence="8" key="2">
    <citation type="submission" date="2018-05" db="EMBL/GenBank/DDBJ databases">
        <title>Genome Sequencing of selected type strains of the family Eggerthellaceae.</title>
        <authorList>
            <person name="Danylec N."/>
            <person name="Stoll D.A."/>
            <person name="Doetsch A."/>
            <person name="Huch M."/>
        </authorList>
    </citation>
    <scope>NUCLEOTIDE SEQUENCE [LARGE SCALE GENOMIC DNA]</scope>
    <source>
        <strain evidence="8">DSM 16107</strain>
    </source>
</reference>
<dbReference type="InterPro" id="IPR013128">
    <property type="entry name" value="Peptidase_C1A"/>
</dbReference>
<keyword evidence="3" id="KW-1133">Transmembrane helix</keyword>